<dbReference type="AlphaFoldDB" id="A0A6N4SRG5"/>
<dbReference type="Proteomes" id="UP000001822">
    <property type="component" value="Chromosome"/>
</dbReference>
<keyword evidence="2" id="KW-1185">Reference proteome</keyword>
<evidence type="ECO:0000313" key="2">
    <source>
        <dbReference type="Proteomes" id="UP000001822"/>
    </source>
</evidence>
<dbReference type="Pfam" id="PF18939">
    <property type="entry name" value="DUF5686"/>
    <property type="match status" value="1"/>
</dbReference>
<evidence type="ECO:0000313" key="1">
    <source>
        <dbReference type="EMBL" id="ABG58986.1"/>
    </source>
</evidence>
<dbReference type="InterPro" id="IPR043741">
    <property type="entry name" value="DUF5686"/>
</dbReference>
<organism evidence="1 2">
    <name type="scientific">Cytophaga hutchinsonii (strain ATCC 33406 / DSM 1761 / CIP 103989 / NBRC 15051 / NCIMB 9469 / D465)</name>
    <dbReference type="NCBI Taxonomy" id="269798"/>
    <lineage>
        <taxon>Bacteria</taxon>
        <taxon>Pseudomonadati</taxon>
        <taxon>Bacteroidota</taxon>
        <taxon>Cytophagia</taxon>
        <taxon>Cytophagales</taxon>
        <taxon>Cytophagaceae</taxon>
        <taxon>Cytophaga</taxon>
    </lineage>
</organism>
<protein>
    <recommendedName>
        <fullName evidence="3">Outer membrane protein</fullName>
    </recommendedName>
</protein>
<accession>A0A6N4SRG5</accession>
<proteinExistence type="predicted"/>
<sequence length="811" mass="93214">MMVRKHLFFLLKYILSVWLLLQGISHSFAQTDTLRGQIRETFSNQVLPFVHITIFPSGNEFISNIDGTFSMPHPAAGSKIIFNRFLHRTVEIEITGGPIPGDTMQVRLNRFQLFPPLPPTNAATLDIIKHTINLASENNINKHKQIQYQTYNKLTIDVGNNSHVNDLLKKLRANGWLKIDDISGNQHLYILESVATRKILNSQNQLENIDALMSSGIRIPGVAFLGTHLQHFNVYDNFVEVAGKKYISPLAQSHSINRYNYQILDTLYLKDGKYFSIAFAPKASKNFSALKGLMLIHANDYSVRYVLVSPAFQNKGLTEVTVQYKTIDHELFPDRQTIYLRGTEDVGGLSPIIQSSTWYHFYQTNKNFKDCQFNECILSYKEEDIEKDTNYWNQMRQTPATLTDKNTYTYFQNGINPLLLQKFLNLGQNIYFGKLTVGYVNFDLNKILNHNRAEGFRIGIGGTTNYRFSKIWKFSAFVGYGFGDTKFKYGLGVERMLYLPKKCAAGISFSNELQEAGGQQQAFDTPQYSSETLRRLLITYMDYTKNLMVYFKAHPITYLDYKMSFSYQHTLPNYNYVYKGEAFESINYFEWSNGIRYAFGEQEIHLNDEIIKQLSKYPILYFNIDKGFKISNQPFTYTRYEFRIDQFIKIVDLGKTGIQMVGGATSGYAPYSKLFVGKGSSKSAGVVVHNSFETMGYNEFVADRYYGLFLSHDFGRMYYRSRFFMPNFMVIYNIGWGFLSHPEYHAGPQMKDYSKGYKETGAFINNIVVLKLSGLKMGIGAGVFFRYGEYQYPKTSDNAVFKFSLNLSPGS</sequence>
<dbReference type="EMBL" id="CP000383">
    <property type="protein sequence ID" value="ABG58986.1"/>
    <property type="molecule type" value="Genomic_DNA"/>
</dbReference>
<name>A0A6N4SRG5_CYTH3</name>
<reference evidence="1 2" key="1">
    <citation type="journal article" date="2007" name="Appl. Environ. Microbiol.">
        <title>Genome sequence of the cellulolytic gliding bacterium Cytophaga hutchinsonii.</title>
        <authorList>
            <person name="Xie G."/>
            <person name="Bruce D.C."/>
            <person name="Challacombe J.F."/>
            <person name="Chertkov O."/>
            <person name="Detter J.C."/>
            <person name="Gilna P."/>
            <person name="Han C.S."/>
            <person name="Lucas S."/>
            <person name="Misra M."/>
            <person name="Myers G.L."/>
            <person name="Richardson P."/>
            <person name="Tapia R."/>
            <person name="Thayer N."/>
            <person name="Thompson L.S."/>
            <person name="Brettin T.S."/>
            <person name="Henrissat B."/>
            <person name="Wilson D.B."/>
            <person name="McBride M.J."/>
        </authorList>
    </citation>
    <scope>NUCLEOTIDE SEQUENCE [LARGE SCALE GENOMIC DNA]</scope>
    <source>
        <strain evidence="2">ATCC 33406 / DSM 1761 / CIP 103989 / NBRC 15051 / NCIMB 9469 / D465</strain>
    </source>
</reference>
<dbReference type="KEGG" id="chu:CHU_1719"/>
<gene>
    <name evidence="1" type="ordered locus">CHU_1719</name>
</gene>
<evidence type="ECO:0008006" key="3">
    <source>
        <dbReference type="Google" id="ProtNLM"/>
    </source>
</evidence>